<dbReference type="PROSITE" id="PS51186">
    <property type="entry name" value="GNAT"/>
    <property type="match status" value="1"/>
</dbReference>
<dbReference type="Gene3D" id="3.40.630.30">
    <property type="match status" value="1"/>
</dbReference>
<comment type="caution">
    <text evidence="4">The sequence shown here is derived from an EMBL/GenBank/DDBJ whole genome shotgun (WGS) entry which is preliminary data.</text>
</comment>
<dbReference type="InterPro" id="IPR000182">
    <property type="entry name" value="GNAT_dom"/>
</dbReference>
<evidence type="ECO:0000256" key="1">
    <source>
        <dbReference type="ARBA" id="ARBA00022679"/>
    </source>
</evidence>
<keyword evidence="5" id="KW-1185">Reference proteome</keyword>
<dbReference type="Pfam" id="PF00583">
    <property type="entry name" value="Acetyltransf_1"/>
    <property type="match status" value="1"/>
</dbReference>
<dbReference type="InterPro" id="IPR016181">
    <property type="entry name" value="Acyl_CoA_acyltransferase"/>
</dbReference>
<dbReference type="CDD" id="cd04301">
    <property type="entry name" value="NAT_SF"/>
    <property type="match status" value="1"/>
</dbReference>
<gene>
    <name evidence="4" type="ORF">GCM10009765_57910</name>
</gene>
<sequence>MDVRWSVKPVAWDDPVGVELRADQEAELLARYGQDTEPGAKPTAATISVFLVVSDAFTGEPVGCGALRDLDEEAVEIKRMYVVPKHRGRGAGRAVLAALEQTARSRGATVARLETGTEQPEAITLYERGGYDRIDAFGSYVDNPQSVCYERIL</sequence>
<name>A0ABN2I995_9ACTN</name>
<dbReference type="Proteomes" id="UP001500618">
    <property type="component" value="Unassembled WGS sequence"/>
</dbReference>
<evidence type="ECO:0000313" key="5">
    <source>
        <dbReference type="Proteomes" id="UP001500618"/>
    </source>
</evidence>
<organism evidence="4 5">
    <name type="scientific">Fodinicola feengrottensis</name>
    <dbReference type="NCBI Taxonomy" id="435914"/>
    <lineage>
        <taxon>Bacteria</taxon>
        <taxon>Bacillati</taxon>
        <taxon>Actinomycetota</taxon>
        <taxon>Actinomycetes</taxon>
        <taxon>Mycobacteriales</taxon>
        <taxon>Fodinicola</taxon>
    </lineage>
</organism>
<dbReference type="EMBL" id="BAAANY010000023">
    <property type="protein sequence ID" value="GAA1700808.1"/>
    <property type="molecule type" value="Genomic_DNA"/>
</dbReference>
<keyword evidence="1" id="KW-0808">Transferase</keyword>
<dbReference type="SUPFAM" id="SSF55729">
    <property type="entry name" value="Acyl-CoA N-acyltransferases (Nat)"/>
    <property type="match status" value="1"/>
</dbReference>
<evidence type="ECO:0000259" key="3">
    <source>
        <dbReference type="PROSITE" id="PS51186"/>
    </source>
</evidence>
<protein>
    <submittedName>
        <fullName evidence="4">GNAT family N-acetyltransferase</fullName>
    </submittedName>
</protein>
<evidence type="ECO:0000313" key="4">
    <source>
        <dbReference type="EMBL" id="GAA1700808.1"/>
    </source>
</evidence>
<dbReference type="PANTHER" id="PTHR43877">
    <property type="entry name" value="AMINOALKYLPHOSPHONATE N-ACETYLTRANSFERASE-RELATED-RELATED"/>
    <property type="match status" value="1"/>
</dbReference>
<accession>A0ABN2I995</accession>
<reference evidence="4 5" key="1">
    <citation type="journal article" date="2019" name="Int. J. Syst. Evol. Microbiol.">
        <title>The Global Catalogue of Microorganisms (GCM) 10K type strain sequencing project: providing services to taxonomists for standard genome sequencing and annotation.</title>
        <authorList>
            <consortium name="The Broad Institute Genomics Platform"/>
            <consortium name="The Broad Institute Genome Sequencing Center for Infectious Disease"/>
            <person name="Wu L."/>
            <person name="Ma J."/>
        </authorList>
    </citation>
    <scope>NUCLEOTIDE SEQUENCE [LARGE SCALE GENOMIC DNA]</scope>
    <source>
        <strain evidence="4 5">JCM 14718</strain>
    </source>
</reference>
<feature type="domain" description="N-acetyltransferase" evidence="3">
    <location>
        <begin position="1"/>
        <end position="153"/>
    </location>
</feature>
<evidence type="ECO:0000256" key="2">
    <source>
        <dbReference type="ARBA" id="ARBA00023315"/>
    </source>
</evidence>
<proteinExistence type="predicted"/>
<dbReference type="PANTHER" id="PTHR43877:SF2">
    <property type="entry name" value="AMINOALKYLPHOSPHONATE N-ACETYLTRANSFERASE-RELATED"/>
    <property type="match status" value="1"/>
</dbReference>
<keyword evidence="2" id="KW-0012">Acyltransferase</keyword>
<dbReference type="InterPro" id="IPR050832">
    <property type="entry name" value="Bact_Acetyltransf"/>
</dbReference>